<dbReference type="AlphaFoldDB" id="A0A915L1G9"/>
<dbReference type="Proteomes" id="UP000887565">
    <property type="component" value="Unplaced"/>
</dbReference>
<organism evidence="4 5">
    <name type="scientific">Romanomermis culicivorax</name>
    <name type="common">Nematode worm</name>
    <dbReference type="NCBI Taxonomy" id="13658"/>
    <lineage>
        <taxon>Eukaryota</taxon>
        <taxon>Metazoa</taxon>
        <taxon>Ecdysozoa</taxon>
        <taxon>Nematoda</taxon>
        <taxon>Enoplea</taxon>
        <taxon>Dorylaimia</taxon>
        <taxon>Mermithida</taxon>
        <taxon>Mermithoidea</taxon>
        <taxon>Mermithidae</taxon>
        <taxon>Romanomermis</taxon>
    </lineage>
</organism>
<dbReference type="GO" id="GO:0016491">
    <property type="term" value="F:oxidoreductase activity"/>
    <property type="evidence" value="ECO:0007669"/>
    <property type="project" value="UniProtKB-KW"/>
</dbReference>
<keyword evidence="1" id="KW-0560">Oxidoreductase</keyword>
<evidence type="ECO:0000256" key="2">
    <source>
        <dbReference type="SAM" id="Phobius"/>
    </source>
</evidence>
<sequence length="225" mass="24814">MWRGVYLARYSDYIAVGQLANLVKVPDEVPLHVAAMLPGGASFAYSAARQSDPVVRSFVRLVGQCNLLIAGAGGLGLWLLKLLRYIFYDLVQEKFEEHLIVRTLDAVRTGVHVIYDFASLPRTMTRSLHCLAEGGVLFIGGLSGNDVVLPIKLMAKNRLAVIGIEHGTIEQLKSLIKLIAHHNVEPPEYKVYPCKQAPLVMKQLSHSEVEGRAVLDLGFDLPTED</sequence>
<dbReference type="PANTHER" id="PTHR43401:SF2">
    <property type="entry name" value="L-THREONINE 3-DEHYDROGENASE"/>
    <property type="match status" value="1"/>
</dbReference>
<dbReference type="WBParaSite" id="nRc.2.0.1.t44560-RA">
    <property type="protein sequence ID" value="nRc.2.0.1.t44560-RA"/>
    <property type="gene ID" value="nRc.2.0.1.g44560"/>
</dbReference>
<evidence type="ECO:0000259" key="3">
    <source>
        <dbReference type="Pfam" id="PF00107"/>
    </source>
</evidence>
<dbReference type="InterPro" id="IPR050129">
    <property type="entry name" value="Zn_alcohol_dh"/>
</dbReference>
<reference evidence="5" key="1">
    <citation type="submission" date="2022-11" db="UniProtKB">
        <authorList>
            <consortium name="WormBaseParasite"/>
        </authorList>
    </citation>
    <scope>IDENTIFICATION</scope>
</reference>
<keyword evidence="2" id="KW-0472">Membrane</keyword>
<dbReference type="SUPFAM" id="SSF51735">
    <property type="entry name" value="NAD(P)-binding Rossmann-fold domains"/>
    <property type="match status" value="1"/>
</dbReference>
<accession>A0A915L1G9</accession>
<proteinExistence type="predicted"/>
<evidence type="ECO:0000313" key="4">
    <source>
        <dbReference type="Proteomes" id="UP000887565"/>
    </source>
</evidence>
<protein>
    <submittedName>
        <fullName evidence="5">Alcohol dehydrogenase-like C-terminal domain-containing protein</fullName>
    </submittedName>
</protein>
<feature type="transmembrane region" description="Helical" evidence="2">
    <location>
        <begin position="61"/>
        <end position="80"/>
    </location>
</feature>
<dbReference type="Gene3D" id="3.40.50.720">
    <property type="entry name" value="NAD(P)-binding Rossmann-like Domain"/>
    <property type="match status" value="2"/>
</dbReference>
<keyword evidence="2" id="KW-1133">Transmembrane helix</keyword>
<evidence type="ECO:0000256" key="1">
    <source>
        <dbReference type="ARBA" id="ARBA00023002"/>
    </source>
</evidence>
<name>A0A915L1G9_ROMCU</name>
<dbReference type="InterPro" id="IPR036291">
    <property type="entry name" value="NAD(P)-bd_dom_sf"/>
</dbReference>
<keyword evidence="4" id="KW-1185">Reference proteome</keyword>
<feature type="domain" description="Alcohol dehydrogenase-like C-terminal" evidence="3">
    <location>
        <begin position="105"/>
        <end position="180"/>
    </location>
</feature>
<keyword evidence="2" id="KW-0812">Transmembrane</keyword>
<dbReference type="PANTHER" id="PTHR43401">
    <property type="entry name" value="L-THREONINE 3-DEHYDROGENASE"/>
    <property type="match status" value="1"/>
</dbReference>
<evidence type="ECO:0000313" key="5">
    <source>
        <dbReference type="WBParaSite" id="nRc.2.0.1.t44560-RA"/>
    </source>
</evidence>
<dbReference type="InterPro" id="IPR013149">
    <property type="entry name" value="ADH-like_C"/>
</dbReference>
<dbReference type="Pfam" id="PF00107">
    <property type="entry name" value="ADH_zinc_N"/>
    <property type="match status" value="1"/>
</dbReference>
<dbReference type="Gene3D" id="3.90.180.10">
    <property type="entry name" value="Medium-chain alcohol dehydrogenases, catalytic domain"/>
    <property type="match status" value="2"/>
</dbReference>